<keyword evidence="2" id="KW-0999">Mitochondrion inner membrane</keyword>
<dbReference type="InterPro" id="IPR001349">
    <property type="entry name" value="Cyt_c_oxidase_su6a"/>
</dbReference>
<dbReference type="AlphaFoldDB" id="A0A976FL64"/>
<accession>A0A976FL64</accession>
<dbReference type="KEGG" id="blac:94344069"/>
<dbReference type="GO" id="GO:0006123">
    <property type="term" value="P:mitochondrial electron transport, cytochrome c to oxygen"/>
    <property type="evidence" value="ECO:0007669"/>
    <property type="project" value="TreeGrafter"/>
</dbReference>
<keyword evidence="8" id="KW-1185">Reference proteome</keyword>
<dbReference type="PANTHER" id="PTHR11504">
    <property type="entry name" value="CYTOCHROME C OXIDASE POLYPEPTIDE VIA"/>
    <property type="match status" value="1"/>
</dbReference>
<evidence type="ECO:0000256" key="6">
    <source>
        <dbReference type="RuleBase" id="RU004396"/>
    </source>
</evidence>
<name>A0A976FL64_BRELC</name>
<evidence type="ECO:0000313" key="8">
    <source>
        <dbReference type="Proteomes" id="UP000294530"/>
    </source>
</evidence>
<dbReference type="Gene3D" id="4.10.95.10">
    <property type="entry name" value="Cytochrome c oxidase, subunit VIa"/>
    <property type="match status" value="1"/>
</dbReference>
<evidence type="ECO:0000256" key="4">
    <source>
        <dbReference type="ARBA" id="ARBA00023128"/>
    </source>
</evidence>
<dbReference type="OrthoDB" id="5947505at2759"/>
<dbReference type="PANTHER" id="PTHR11504:SF0">
    <property type="entry name" value="CYTOCHROME C OXIDASE SUBUNIT"/>
    <property type="match status" value="1"/>
</dbReference>
<protein>
    <submittedName>
        <fullName evidence="7">Uncharacterized protein</fullName>
    </submittedName>
</protein>
<keyword evidence="5" id="KW-0472">Membrane</keyword>
<dbReference type="GeneID" id="94344069"/>
<evidence type="ECO:0000256" key="5">
    <source>
        <dbReference type="ARBA" id="ARBA00023136"/>
    </source>
</evidence>
<reference evidence="7 8" key="1">
    <citation type="journal article" date="2021" name="Genome Biol.">
        <title>AFLAP: assembly-free linkage analysis pipeline using k-mers from genome sequencing data.</title>
        <authorList>
            <person name="Fletcher K."/>
            <person name="Zhang L."/>
            <person name="Gil J."/>
            <person name="Han R."/>
            <person name="Cavanaugh K."/>
            <person name="Michelmore R."/>
        </authorList>
    </citation>
    <scope>NUCLEOTIDE SEQUENCE [LARGE SCALE GENOMIC DNA]</scope>
    <source>
        <strain evidence="7 8">SF5</strain>
    </source>
</reference>
<dbReference type="EMBL" id="SHOA02000016">
    <property type="protein sequence ID" value="TDH68554.1"/>
    <property type="molecule type" value="Genomic_DNA"/>
</dbReference>
<evidence type="ECO:0000313" key="7">
    <source>
        <dbReference type="EMBL" id="TDH68554.1"/>
    </source>
</evidence>
<keyword evidence="3" id="KW-0809">Transit peptide</keyword>
<dbReference type="GO" id="GO:0005743">
    <property type="term" value="C:mitochondrial inner membrane"/>
    <property type="evidence" value="ECO:0007669"/>
    <property type="project" value="UniProtKB-SubCell"/>
</dbReference>
<dbReference type="Proteomes" id="UP000294530">
    <property type="component" value="Unassembled WGS sequence"/>
</dbReference>
<keyword evidence="4" id="KW-0496">Mitochondrion</keyword>
<dbReference type="RefSeq" id="XP_067818053.1">
    <property type="nucleotide sequence ID" value="XM_067958398.1"/>
</dbReference>
<dbReference type="SUPFAM" id="SSF81411">
    <property type="entry name" value="Mitochondrial cytochrome c oxidase subunit VIa"/>
    <property type="match status" value="1"/>
</dbReference>
<comment type="similarity">
    <text evidence="6">Belongs to the cytochrome c oxidase subunit 6A family.</text>
</comment>
<gene>
    <name evidence="7" type="ORF">CCR75_000290</name>
</gene>
<evidence type="ECO:0000256" key="2">
    <source>
        <dbReference type="ARBA" id="ARBA00022792"/>
    </source>
</evidence>
<proteinExistence type="inferred from homology"/>
<dbReference type="InterPro" id="IPR036418">
    <property type="entry name" value="Cyt_c_oxidase_su6a_sf"/>
</dbReference>
<dbReference type="Pfam" id="PF02046">
    <property type="entry name" value="COX6A"/>
    <property type="match status" value="1"/>
</dbReference>
<comment type="subcellular location">
    <subcellularLocation>
        <location evidence="1">Mitochondrion inner membrane</location>
    </subcellularLocation>
</comment>
<sequence>MQSLLNKGIRLTSQSIRAGARGMSSATEQEAKEQMQRWTTISKGMIGLVAVFTVYAIGDHLNHEHHDEEEIAYPYLKMRTKPYPWPESNCDLMDFECRRLAREAKKALE</sequence>
<evidence type="ECO:0000256" key="1">
    <source>
        <dbReference type="ARBA" id="ARBA00004273"/>
    </source>
</evidence>
<evidence type="ECO:0000256" key="3">
    <source>
        <dbReference type="ARBA" id="ARBA00022946"/>
    </source>
</evidence>
<organism evidence="7 8">
    <name type="scientific">Bremia lactucae</name>
    <name type="common">Lettuce downy mildew</name>
    <dbReference type="NCBI Taxonomy" id="4779"/>
    <lineage>
        <taxon>Eukaryota</taxon>
        <taxon>Sar</taxon>
        <taxon>Stramenopiles</taxon>
        <taxon>Oomycota</taxon>
        <taxon>Peronosporomycetes</taxon>
        <taxon>Peronosporales</taxon>
        <taxon>Peronosporaceae</taxon>
        <taxon>Bremia</taxon>
    </lineage>
</organism>
<dbReference type="GO" id="GO:0030234">
    <property type="term" value="F:enzyme regulator activity"/>
    <property type="evidence" value="ECO:0007669"/>
    <property type="project" value="TreeGrafter"/>
</dbReference>
<comment type="caution">
    <text evidence="7">The sequence shown here is derived from an EMBL/GenBank/DDBJ whole genome shotgun (WGS) entry which is preliminary data.</text>
</comment>